<proteinExistence type="predicted"/>
<sequence length="63" mass="7145">MNTTKRCLGCGRCVQRTRQANVSWRGILCLLTHSPFRLRLMLLERLAGNCAASANCPRLIWRG</sequence>
<dbReference type="AlphaFoldDB" id="A0A2K1QF19"/>
<name>A0A2K1QF19_9GAMM</name>
<gene>
    <name evidence="1" type="ORF">COO59_01960</name>
</gene>
<organism evidence="1 2">
    <name type="scientific">Mixta theicola</name>
    <dbReference type="NCBI Taxonomy" id="1458355"/>
    <lineage>
        <taxon>Bacteria</taxon>
        <taxon>Pseudomonadati</taxon>
        <taxon>Pseudomonadota</taxon>
        <taxon>Gammaproteobacteria</taxon>
        <taxon>Enterobacterales</taxon>
        <taxon>Erwiniaceae</taxon>
        <taxon>Mixta</taxon>
    </lineage>
</organism>
<comment type="caution">
    <text evidence="1">The sequence shown here is derived from an EMBL/GenBank/DDBJ whole genome shotgun (WGS) entry which is preliminary data.</text>
</comment>
<keyword evidence="2" id="KW-1185">Reference proteome</keyword>
<reference evidence="2" key="1">
    <citation type="submission" date="2017-09" db="EMBL/GenBank/DDBJ databases">
        <authorList>
            <person name="Palmer M."/>
            <person name="Steenkamp E.T."/>
            <person name="Coetzee M.P."/>
            <person name="Avontuur J.R."/>
            <person name="Van Zyl E."/>
            <person name="Chan W.-Y."/>
            <person name="Blom J."/>
            <person name="Venter S.N."/>
        </authorList>
    </citation>
    <scope>NUCLEOTIDE SEQUENCE [LARGE SCALE GENOMIC DNA]</scope>
    <source>
        <strain evidence="2">QC88-366</strain>
    </source>
</reference>
<dbReference type="EMBL" id="NWUO01000001">
    <property type="protein sequence ID" value="PNS13599.1"/>
    <property type="molecule type" value="Genomic_DNA"/>
</dbReference>
<accession>A0A2K1QF19</accession>
<evidence type="ECO:0000313" key="1">
    <source>
        <dbReference type="EMBL" id="PNS13599.1"/>
    </source>
</evidence>
<protein>
    <submittedName>
        <fullName evidence="1">Uncharacterized protein</fullName>
    </submittedName>
</protein>
<dbReference type="OrthoDB" id="6540621at2"/>
<evidence type="ECO:0000313" key="2">
    <source>
        <dbReference type="Proteomes" id="UP000236345"/>
    </source>
</evidence>
<dbReference type="RefSeq" id="WP_103058143.1">
    <property type="nucleotide sequence ID" value="NZ_BSOF01000028.1"/>
</dbReference>
<dbReference type="Proteomes" id="UP000236345">
    <property type="component" value="Unassembled WGS sequence"/>
</dbReference>